<evidence type="ECO:0000256" key="2">
    <source>
        <dbReference type="SAM" id="Phobius"/>
    </source>
</evidence>
<keyword evidence="2" id="KW-0472">Membrane</keyword>
<organism evidence="3 4">
    <name type="scientific">Psychromonas ingrahamii (strain DSM 17664 / CCUG 51855 / 37)</name>
    <dbReference type="NCBI Taxonomy" id="357804"/>
    <lineage>
        <taxon>Bacteria</taxon>
        <taxon>Pseudomonadati</taxon>
        <taxon>Pseudomonadota</taxon>
        <taxon>Gammaproteobacteria</taxon>
        <taxon>Alteromonadales</taxon>
        <taxon>Psychromonadaceae</taxon>
        <taxon>Psychromonas</taxon>
    </lineage>
</organism>
<proteinExistence type="predicted"/>
<keyword evidence="2" id="KW-1133">Transmembrane helix</keyword>
<dbReference type="KEGG" id="pin:Ping_0933"/>
<dbReference type="OrthoDB" id="9802763at2"/>
<evidence type="ECO:0000313" key="4">
    <source>
        <dbReference type="Proteomes" id="UP000000639"/>
    </source>
</evidence>
<dbReference type="STRING" id="357804.Ping_0933"/>
<dbReference type="PANTHER" id="PTHR41532:SF1">
    <property type="entry name" value="FIXS PROTEIN"/>
    <property type="match status" value="1"/>
</dbReference>
<dbReference type="AlphaFoldDB" id="A1STG0"/>
<keyword evidence="4" id="KW-1185">Reference proteome</keyword>
<evidence type="ECO:0000313" key="3">
    <source>
        <dbReference type="EMBL" id="ABM02775.1"/>
    </source>
</evidence>
<protein>
    <submittedName>
        <fullName evidence="3">Cytochrome oxidase maturation protein, cbb3-type</fullName>
    </submittedName>
</protein>
<accession>A1STG0</accession>
<name>A1STG0_PSYIN</name>
<dbReference type="NCBIfam" id="TIGR00847">
    <property type="entry name" value="ccoS"/>
    <property type="match status" value="1"/>
</dbReference>
<dbReference type="PANTHER" id="PTHR41532">
    <property type="entry name" value="FIXS PROTEIN"/>
    <property type="match status" value="1"/>
</dbReference>
<gene>
    <name evidence="3" type="ordered locus">Ping_0933</name>
</gene>
<evidence type="ECO:0000256" key="1">
    <source>
        <dbReference type="SAM" id="MobiDB-lite"/>
    </source>
</evidence>
<dbReference type="eggNOG" id="COG3197">
    <property type="taxonomic scope" value="Bacteria"/>
</dbReference>
<dbReference type="InterPro" id="IPR004714">
    <property type="entry name" value="Cyt_oxidase_maturation_cbb3"/>
</dbReference>
<reference evidence="3 4" key="1">
    <citation type="submission" date="2007-01" db="EMBL/GenBank/DDBJ databases">
        <title>Complete sequence of Psychromonas ingrahamii 37.</title>
        <authorList>
            <consortium name="US DOE Joint Genome Institute"/>
            <person name="Copeland A."/>
            <person name="Lucas S."/>
            <person name="Lapidus A."/>
            <person name="Barry K."/>
            <person name="Detter J.C."/>
            <person name="Glavina del Rio T."/>
            <person name="Hammon N."/>
            <person name="Israni S."/>
            <person name="Dalin E."/>
            <person name="Tice H."/>
            <person name="Pitluck S."/>
            <person name="Thompson L.S."/>
            <person name="Brettin T."/>
            <person name="Bruce D."/>
            <person name="Han C."/>
            <person name="Tapia R."/>
            <person name="Schmutz J."/>
            <person name="Larimer F."/>
            <person name="Land M."/>
            <person name="Hauser L."/>
            <person name="Kyrpides N."/>
            <person name="Ivanova N."/>
            <person name="Staley J."/>
            <person name="Richardson P."/>
        </authorList>
    </citation>
    <scope>NUCLEOTIDE SEQUENCE [LARGE SCALE GENOMIC DNA]</scope>
    <source>
        <strain evidence="3 4">37</strain>
    </source>
</reference>
<feature type="transmembrane region" description="Helical" evidence="2">
    <location>
        <begin position="6"/>
        <end position="26"/>
    </location>
</feature>
<dbReference type="RefSeq" id="WP_011769338.1">
    <property type="nucleotide sequence ID" value="NC_008709.1"/>
</dbReference>
<keyword evidence="2" id="KW-0812">Transmembrane</keyword>
<sequence>MSIIYILIPIAMIFVTIAIIVFFWAVKSNQYDDLDREGVNILFDEDLPAPPIKEDTESQQKTIKPSDLND</sequence>
<dbReference type="Proteomes" id="UP000000639">
    <property type="component" value="Chromosome"/>
</dbReference>
<dbReference type="HOGENOM" id="CLU_176840_1_0_6"/>
<dbReference type="Pfam" id="PF03597">
    <property type="entry name" value="FixS"/>
    <property type="match status" value="1"/>
</dbReference>
<feature type="region of interest" description="Disordered" evidence="1">
    <location>
        <begin position="50"/>
        <end position="70"/>
    </location>
</feature>
<dbReference type="EMBL" id="CP000510">
    <property type="protein sequence ID" value="ABM02775.1"/>
    <property type="molecule type" value="Genomic_DNA"/>
</dbReference>